<sequence length="74" mass="8498">MEDDIEIQLEIVKRNLNDLKAAEQEDERLRAIQNLLASVNTLTTRSYQLAREDVEGSEWVAEQQRGQLNDLLAS</sequence>
<protein>
    <submittedName>
        <fullName evidence="2">Uncharacterized protein</fullName>
    </submittedName>
</protein>
<evidence type="ECO:0000256" key="1">
    <source>
        <dbReference type="SAM" id="Coils"/>
    </source>
</evidence>
<dbReference type="RefSeq" id="WP_130169719.1">
    <property type="nucleotide sequence ID" value="NZ_SHMR01000001.1"/>
</dbReference>
<accession>A0A482XXW2</accession>
<dbReference type="EMBL" id="SHMR01000001">
    <property type="protein sequence ID" value="RZH68758.1"/>
    <property type="molecule type" value="Genomic_DNA"/>
</dbReference>
<evidence type="ECO:0000313" key="2">
    <source>
        <dbReference type="EMBL" id="RZH68758.1"/>
    </source>
</evidence>
<keyword evidence="1" id="KW-0175">Coiled coil</keyword>
<reference evidence="2 3" key="1">
    <citation type="submission" date="2019-02" db="EMBL/GenBank/DDBJ databases">
        <title>Genome analysis provides insights into bioremediation potentialities and Haloocin production by Natrinema altunense strain 4.1R isolated from Chott Douz in Tunisian desert.</title>
        <authorList>
            <person name="Najjari A."/>
            <person name="Youssef N."/>
            <person name="Ben Dhia O."/>
            <person name="Ferjani R."/>
            <person name="El Hidri D."/>
            <person name="Ouzari H.I."/>
            <person name="Cherif A."/>
        </authorList>
    </citation>
    <scope>NUCLEOTIDE SEQUENCE [LARGE SCALE GENOMIC DNA]</scope>
    <source>
        <strain evidence="2 3">4.1R</strain>
    </source>
</reference>
<evidence type="ECO:0000313" key="3">
    <source>
        <dbReference type="Proteomes" id="UP000292704"/>
    </source>
</evidence>
<comment type="caution">
    <text evidence="2">The sequence shown here is derived from an EMBL/GenBank/DDBJ whole genome shotgun (WGS) entry which is preliminary data.</text>
</comment>
<proteinExistence type="predicted"/>
<gene>
    <name evidence="2" type="ORF">ELS17_04660</name>
</gene>
<organism evidence="2 3">
    <name type="scientific">Natrinema altunense</name>
    <dbReference type="NCBI Taxonomy" id="222984"/>
    <lineage>
        <taxon>Archaea</taxon>
        <taxon>Methanobacteriati</taxon>
        <taxon>Methanobacteriota</taxon>
        <taxon>Stenosarchaea group</taxon>
        <taxon>Halobacteria</taxon>
        <taxon>Halobacteriales</taxon>
        <taxon>Natrialbaceae</taxon>
        <taxon>Natrinema</taxon>
    </lineage>
</organism>
<dbReference type="AlphaFoldDB" id="A0A482XXW2"/>
<name>A0A482XXW2_9EURY</name>
<dbReference type="Proteomes" id="UP000292704">
    <property type="component" value="Unassembled WGS sequence"/>
</dbReference>
<feature type="coiled-coil region" evidence="1">
    <location>
        <begin position="2"/>
        <end position="29"/>
    </location>
</feature>